<dbReference type="SMART" id="SM00862">
    <property type="entry name" value="Trans_reg_C"/>
    <property type="match status" value="1"/>
</dbReference>
<evidence type="ECO:0000313" key="10">
    <source>
        <dbReference type="EMBL" id="PJF49015.1"/>
    </source>
</evidence>
<evidence type="ECO:0000256" key="5">
    <source>
        <dbReference type="ARBA" id="ARBA00023163"/>
    </source>
</evidence>
<evidence type="ECO:0000256" key="6">
    <source>
        <dbReference type="PROSITE-ProRule" id="PRU00169"/>
    </source>
</evidence>
<dbReference type="InterPro" id="IPR016032">
    <property type="entry name" value="Sig_transdc_resp-reg_C-effctor"/>
</dbReference>
<keyword evidence="2" id="KW-0902">Two-component regulatory system</keyword>
<dbReference type="AlphaFoldDB" id="A0A2M8QGR4"/>
<dbReference type="InterPro" id="IPR001789">
    <property type="entry name" value="Sig_transdc_resp-reg_receiver"/>
</dbReference>
<keyword evidence="1 6" id="KW-0597">Phosphoprotein</keyword>
<reference evidence="10 11" key="1">
    <citation type="submission" date="2017-11" db="EMBL/GenBank/DDBJ databases">
        <title>Evolution of Phototrophy in the Chloroflexi Phylum Driven by Horizontal Gene Transfer.</title>
        <authorList>
            <person name="Ward L.M."/>
            <person name="Hemp J."/>
            <person name="Shih P.M."/>
            <person name="Mcglynn S.E."/>
            <person name="Fischer W."/>
        </authorList>
    </citation>
    <scope>NUCLEOTIDE SEQUENCE [LARGE SCALE GENOMIC DNA]</scope>
    <source>
        <strain evidence="10">JP3_7</strain>
    </source>
</reference>
<dbReference type="PANTHER" id="PTHR48111:SF40">
    <property type="entry name" value="PHOSPHATE REGULON TRANSCRIPTIONAL REGULATORY PROTEIN PHOB"/>
    <property type="match status" value="1"/>
</dbReference>
<organism evidence="10 11">
    <name type="scientific">Candidatus Thermofonsia Clade 3 bacterium</name>
    <dbReference type="NCBI Taxonomy" id="2364212"/>
    <lineage>
        <taxon>Bacteria</taxon>
        <taxon>Bacillati</taxon>
        <taxon>Chloroflexota</taxon>
        <taxon>Candidatus Thermofontia</taxon>
        <taxon>Candidatus Thermofonsia Clade 3</taxon>
    </lineage>
</organism>
<dbReference type="EMBL" id="PGTN01000002">
    <property type="protein sequence ID" value="PJF49015.1"/>
    <property type="molecule type" value="Genomic_DNA"/>
</dbReference>
<dbReference type="PANTHER" id="PTHR48111">
    <property type="entry name" value="REGULATOR OF RPOS"/>
    <property type="match status" value="1"/>
</dbReference>
<dbReference type="Pfam" id="PF00486">
    <property type="entry name" value="Trans_reg_C"/>
    <property type="match status" value="1"/>
</dbReference>
<dbReference type="PROSITE" id="PS50110">
    <property type="entry name" value="RESPONSE_REGULATORY"/>
    <property type="match status" value="1"/>
</dbReference>
<dbReference type="FunFam" id="3.40.50.2300:FF:000001">
    <property type="entry name" value="DNA-binding response regulator PhoB"/>
    <property type="match status" value="1"/>
</dbReference>
<protein>
    <submittedName>
        <fullName evidence="10">DNA-binding response regulator</fullName>
    </submittedName>
</protein>
<dbReference type="SMART" id="SM00448">
    <property type="entry name" value="REC"/>
    <property type="match status" value="1"/>
</dbReference>
<evidence type="ECO:0000313" key="11">
    <source>
        <dbReference type="Proteomes" id="UP000230790"/>
    </source>
</evidence>
<feature type="domain" description="OmpR/PhoB-type" evidence="9">
    <location>
        <begin position="143"/>
        <end position="242"/>
    </location>
</feature>
<evidence type="ECO:0000259" key="8">
    <source>
        <dbReference type="PROSITE" id="PS50110"/>
    </source>
</evidence>
<dbReference type="CDD" id="cd17574">
    <property type="entry name" value="REC_OmpR"/>
    <property type="match status" value="1"/>
</dbReference>
<feature type="modified residue" description="4-aspartylphosphate" evidence="6">
    <location>
        <position position="67"/>
    </location>
</feature>
<name>A0A2M8QGR4_9CHLR</name>
<dbReference type="GO" id="GO:0000976">
    <property type="term" value="F:transcription cis-regulatory region binding"/>
    <property type="evidence" value="ECO:0007669"/>
    <property type="project" value="TreeGrafter"/>
</dbReference>
<dbReference type="InterPro" id="IPR011006">
    <property type="entry name" value="CheY-like_superfamily"/>
</dbReference>
<evidence type="ECO:0000256" key="2">
    <source>
        <dbReference type="ARBA" id="ARBA00023012"/>
    </source>
</evidence>
<evidence type="ECO:0000256" key="1">
    <source>
        <dbReference type="ARBA" id="ARBA00022553"/>
    </source>
</evidence>
<dbReference type="CDD" id="cd00383">
    <property type="entry name" value="trans_reg_C"/>
    <property type="match status" value="1"/>
</dbReference>
<gene>
    <name evidence="10" type="ORF">CUN48_00700</name>
</gene>
<dbReference type="PROSITE" id="PS51755">
    <property type="entry name" value="OMPR_PHOB"/>
    <property type="match status" value="1"/>
</dbReference>
<dbReference type="Pfam" id="PF00072">
    <property type="entry name" value="Response_reg"/>
    <property type="match status" value="1"/>
</dbReference>
<sequence>MTPEHGASERYTQLRSPLLQIIEDDPTIAEPLMFGLAKEGFQVMHASNGAEGLEQIGQQRPDLVLLDIMLPDMDGYEICRRLRARDPALPIIMLTARGQEMERVMGLEIGADDYIVKPFSFRELVARIQVQLRRIGRQPTETPSVLSIGDITLDIQARQASLRGQPVKLSQREFDLLLALMQHAGQALSRQELLDRVWGETWVGNPRVLDVYIRWLREKFEADPANPCYLETVYGYGYRFKRPSDR</sequence>
<dbReference type="GO" id="GO:0032993">
    <property type="term" value="C:protein-DNA complex"/>
    <property type="evidence" value="ECO:0007669"/>
    <property type="project" value="TreeGrafter"/>
</dbReference>
<feature type="domain" description="Response regulatory" evidence="8">
    <location>
        <begin position="18"/>
        <end position="132"/>
    </location>
</feature>
<dbReference type="Gene3D" id="3.40.50.2300">
    <property type="match status" value="1"/>
</dbReference>
<dbReference type="GO" id="GO:0006355">
    <property type="term" value="P:regulation of DNA-templated transcription"/>
    <property type="evidence" value="ECO:0007669"/>
    <property type="project" value="InterPro"/>
</dbReference>
<evidence type="ECO:0000256" key="4">
    <source>
        <dbReference type="ARBA" id="ARBA00023125"/>
    </source>
</evidence>
<evidence type="ECO:0000259" key="9">
    <source>
        <dbReference type="PROSITE" id="PS51755"/>
    </source>
</evidence>
<dbReference type="Proteomes" id="UP000230790">
    <property type="component" value="Unassembled WGS sequence"/>
</dbReference>
<dbReference type="SUPFAM" id="SSF46894">
    <property type="entry name" value="C-terminal effector domain of the bipartite response regulators"/>
    <property type="match status" value="1"/>
</dbReference>
<dbReference type="Gene3D" id="6.10.250.690">
    <property type="match status" value="1"/>
</dbReference>
<dbReference type="InterPro" id="IPR039420">
    <property type="entry name" value="WalR-like"/>
</dbReference>
<feature type="DNA-binding region" description="OmpR/PhoB-type" evidence="7">
    <location>
        <begin position="143"/>
        <end position="242"/>
    </location>
</feature>
<accession>A0A2M8QGR4</accession>
<keyword evidence="4 7" id="KW-0238">DNA-binding</keyword>
<dbReference type="GO" id="GO:0005829">
    <property type="term" value="C:cytosol"/>
    <property type="evidence" value="ECO:0007669"/>
    <property type="project" value="TreeGrafter"/>
</dbReference>
<dbReference type="FunFam" id="1.10.10.10:FF:000018">
    <property type="entry name" value="DNA-binding response regulator ResD"/>
    <property type="match status" value="1"/>
</dbReference>
<dbReference type="Gene3D" id="1.10.10.10">
    <property type="entry name" value="Winged helix-like DNA-binding domain superfamily/Winged helix DNA-binding domain"/>
    <property type="match status" value="1"/>
</dbReference>
<dbReference type="InterPro" id="IPR001867">
    <property type="entry name" value="OmpR/PhoB-type_DNA-bd"/>
</dbReference>
<evidence type="ECO:0000256" key="3">
    <source>
        <dbReference type="ARBA" id="ARBA00023015"/>
    </source>
</evidence>
<keyword evidence="5" id="KW-0804">Transcription</keyword>
<proteinExistence type="predicted"/>
<keyword evidence="3" id="KW-0805">Transcription regulation</keyword>
<dbReference type="InterPro" id="IPR036388">
    <property type="entry name" value="WH-like_DNA-bd_sf"/>
</dbReference>
<dbReference type="GO" id="GO:0000156">
    <property type="term" value="F:phosphorelay response regulator activity"/>
    <property type="evidence" value="ECO:0007669"/>
    <property type="project" value="TreeGrafter"/>
</dbReference>
<evidence type="ECO:0000256" key="7">
    <source>
        <dbReference type="PROSITE-ProRule" id="PRU01091"/>
    </source>
</evidence>
<comment type="caution">
    <text evidence="10">The sequence shown here is derived from an EMBL/GenBank/DDBJ whole genome shotgun (WGS) entry which is preliminary data.</text>
</comment>
<dbReference type="SUPFAM" id="SSF52172">
    <property type="entry name" value="CheY-like"/>
    <property type="match status" value="1"/>
</dbReference>